<dbReference type="AlphaFoldDB" id="A0A378VEA4"/>
<dbReference type="KEGG" id="maic:MAIC_42400"/>
<protein>
    <submittedName>
        <fullName evidence="1">Uncharacterized protein</fullName>
    </submittedName>
</protein>
<dbReference type="Proteomes" id="UP000467327">
    <property type="component" value="Chromosome"/>
</dbReference>
<dbReference type="EMBL" id="AP022561">
    <property type="protein sequence ID" value="BBX09437.1"/>
    <property type="molecule type" value="Genomic_DNA"/>
</dbReference>
<name>A0A378VEA4_9MYCO</name>
<keyword evidence="2" id="KW-1185">Reference proteome</keyword>
<reference evidence="1 2" key="1">
    <citation type="journal article" date="2019" name="Emerg. Microbes Infect.">
        <title>Comprehensive subspecies identification of 175 nontuberculous mycobacteria species based on 7547 genomic profiles.</title>
        <authorList>
            <person name="Matsumoto Y."/>
            <person name="Kinjo T."/>
            <person name="Motooka D."/>
            <person name="Nabeya D."/>
            <person name="Jung N."/>
            <person name="Uechi K."/>
            <person name="Horii T."/>
            <person name="Iida T."/>
            <person name="Fujita J."/>
            <person name="Nakamura S."/>
        </authorList>
    </citation>
    <scope>NUCLEOTIDE SEQUENCE [LARGE SCALE GENOMIC DNA]</scope>
    <source>
        <strain evidence="1 2">JCM 6376</strain>
    </source>
</reference>
<dbReference type="InterPro" id="IPR057901">
    <property type="entry name" value="Gp42"/>
</dbReference>
<accession>A0A378VEA4</accession>
<gene>
    <name evidence="1" type="ORF">MAIC_42400</name>
</gene>
<organism evidence="1 2">
    <name type="scientific">Mycolicibacterium aichiense</name>
    <dbReference type="NCBI Taxonomy" id="1799"/>
    <lineage>
        <taxon>Bacteria</taxon>
        <taxon>Bacillati</taxon>
        <taxon>Actinomycetota</taxon>
        <taxon>Actinomycetes</taxon>
        <taxon>Mycobacteriales</taxon>
        <taxon>Mycobacteriaceae</taxon>
        <taxon>Mycolicibacterium</taxon>
    </lineage>
</organism>
<sequence>MHLVDPDVTEEWHPADWDQYGKAAGHIRNNHMVSLGADLCLPFPLGESRGTRGCMLAAQKAGIPMKAAVSLPAPDGLNDDLMGRAIYELNKLGTIMPNPLSGESAIEVFEIPNAMKPQGAPKELRFLRFVADLMPYVGQP</sequence>
<evidence type="ECO:0000313" key="1">
    <source>
        <dbReference type="EMBL" id="BBX09437.1"/>
    </source>
</evidence>
<evidence type="ECO:0000313" key="2">
    <source>
        <dbReference type="Proteomes" id="UP000467327"/>
    </source>
</evidence>
<proteinExistence type="predicted"/>
<dbReference type="Pfam" id="PF25674">
    <property type="entry name" value="Mycophage_Gp42"/>
    <property type="match status" value="1"/>
</dbReference>